<comment type="caution">
    <text evidence="2">The sequence shown here is derived from an EMBL/GenBank/DDBJ whole genome shotgun (WGS) entry which is preliminary data.</text>
</comment>
<dbReference type="Gene3D" id="3.40.50.620">
    <property type="entry name" value="HUPs"/>
    <property type="match status" value="1"/>
</dbReference>
<dbReference type="GO" id="GO:0043164">
    <property type="term" value="P:Gram-negative-bacterium-type cell wall biogenesis"/>
    <property type="evidence" value="ECO:0007669"/>
    <property type="project" value="TreeGrafter"/>
</dbReference>
<dbReference type="AlphaFoldDB" id="A0A917NZG6"/>
<dbReference type="EMBL" id="BMKW01000032">
    <property type="protein sequence ID" value="GGJ44290.1"/>
    <property type="molecule type" value="Genomic_DNA"/>
</dbReference>
<evidence type="ECO:0000259" key="1">
    <source>
        <dbReference type="Pfam" id="PF02698"/>
    </source>
</evidence>
<evidence type="ECO:0000313" key="2">
    <source>
        <dbReference type="EMBL" id="GGJ44290.1"/>
    </source>
</evidence>
<reference evidence="2" key="2">
    <citation type="submission" date="2020-09" db="EMBL/GenBank/DDBJ databases">
        <authorList>
            <person name="Sun Q."/>
            <person name="Zhou Y."/>
        </authorList>
    </citation>
    <scope>NUCLEOTIDE SEQUENCE</scope>
    <source>
        <strain evidence="2">CGMCC 1.3617</strain>
    </source>
</reference>
<dbReference type="PANTHER" id="PTHR30336">
    <property type="entry name" value="INNER MEMBRANE PROTEIN, PROBABLE PERMEASE"/>
    <property type="match status" value="1"/>
</dbReference>
<dbReference type="GO" id="GO:0005886">
    <property type="term" value="C:plasma membrane"/>
    <property type="evidence" value="ECO:0007669"/>
    <property type="project" value="TreeGrafter"/>
</dbReference>
<dbReference type="PANTHER" id="PTHR30336:SF4">
    <property type="entry name" value="ENVELOPE BIOGENESIS FACTOR ELYC"/>
    <property type="match status" value="1"/>
</dbReference>
<dbReference type="InterPro" id="IPR051599">
    <property type="entry name" value="Cell_Envelope_Assoc"/>
</dbReference>
<feature type="domain" description="DUF218" evidence="1">
    <location>
        <begin position="19"/>
        <end position="177"/>
    </location>
</feature>
<dbReference type="RefSeq" id="WP_188973795.1">
    <property type="nucleotide sequence ID" value="NZ_BMKW01000032.1"/>
</dbReference>
<protein>
    <recommendedName>
        <fullName evidence="1">DUF218 domain-containing protein</fullName>
    </recommendedName>
</protein>
<accession>A0A917NZG6</accession>
<name>A0A917NZG6_9PROT</name>
<dbReference type="CDD" id="cd06259">
    <property type="entry name" value="YdcF-like"/>
    <property type="match status" value="1"/>
</dbReference>
<dbReference type="Pfam" id="PF02698">
    <property type="entry name" value="DUF218"/>
    <property type="match status" value="1"/>
</dbReference>
<dbReference type="InterPro" id="IPR014729">
    <property type="entry name" value="Rossmann-like_a/b/a_fold"/>
</dbReference>
<evidence type="ECO:0000313" key="3">
    <source>
        <dbReference type="Proteomes" id="UP000661507"/>
    </source>
</evidence>
<reference evidence="2" key="1">
    <citation type="journal article" date="2014" name="Int. J. Syst. Evol. Microbiol.">
        <title>Complete genome sequence of Corynebacterium casei LMG S-19264T (=DSM 44701T), isolated from a smear-ripened cheese.</title>
        <authorList>
            <consortium name="US DOE Joint Genome Institute (JGI-PGF)"/>
            <person name="Walter F."/>
            <person name="Albersmeier A."/>
            <person name="Kalinowski J."/>
            <person name="Ruckert C."/>
        </authorList>
    </citation>
    <scope>NUCLEOTIDE SEQUENCE</scope>
    <source>
        <strain evidence="2">CGMCC 1.3617</strain>
    </source>
</reference>
<sequence length="185" mass="19448">MGASLDQAALAVPAVEPGAIIVLGAEARNGPDGPDVGPLTLERLRCAAVLQRVTGLPLLVTGGPPGPDVAPLALAMRATLENDFAVPVRWVEPTARNTRDNLQLAAAILGRDGVRGAYLVTHAWHMPRAQREAVRFGLPVVPAMVGCQRRPDGRPTDLLPHADDLATSRFALREWTGLAVAAIGL</sequence>
<organism evidence="2 3">
    <name type="scientific">Neoroseomonas lacus</name>
    <dbReference type="NCBI Taxonomy" id="287609"/>
    <lineage>
        <taxon>Bacteria</taxon>
        <taxon>Pseudomonadati</taxon>
        <taxon>Pseudomonadota</taxon>
        <taxon>Alphaproteobacteria</taxon>
        <taxon>Acetobacterales</taxon>
        <taxon>Acetobacteraceae</taxon>
        <taxon>Neoroseomonas</taxon>
    </lineage>
</organism>
<proteinExistence type="predicted"/>
<dbReference type="InterPro" id="IPR003848">
    <property type="entry name" value="DUF218"/>
</dbReference>
<dbReference type="GO" id="GO:0000270">
    <property type="term" value="P:peptidoglycan metabolic process"/>
    <property type="evidence" value="ECO:0007669"/>
    <property type="project" value="TreeGrafter"/>
</dbReference>
<gene>
    <name evidence="2" type="ORF">GCM10011320_59720</name>
</gene>
<dbReference type="Proteomes" id="UP000661507">
    <property type="component" value="Unassembled WGS sequence"/>
</dbReference>
<keyword evidence="3" id="KW-1185">Reference proteome</keyword>